<dbReference type="PANTHER" id="PTHR30474">
    <property type="entry name" value="CELL CYCLE PROTEIN"/>
    <property type="match status" value="1"/>
</dbReference>
<feature type="transmembrane region" description="Helical" evidence="6">
    <location>
        <begin position="50"/>
        <end position="71"/>
    </location>
</feature>
<accession>A0A8H9K6K6</accession>
<dbReference type="AlphaFoldDB" id="A0A8H9K6K6"/>
<dbReference type="Proteomes" id="UP000863257">
    <property type="component" value="Unassembled WGS sequence"/>
</dbReference>
<proteinExistence type="predicted"/>
<feature type="transmembrane region" description="Helical" evidence="6">
    <location>
        <begin position="145"/>
        <end position="161"/>
    </location>
</feature>
<dbReference type="GO" id="GO:0032153">
    <property type="term" value="C:cell division site"/>
    <property type="evidence" value="ECO:0007669"/>
    <property type="project" value="TreeGrafter"/>
</dbReference>
<dbReference type="NCBIfam" id="TIGR02210">
    <property type="entry name" value="rodA_shape"/>
    <property type="match status" value="1"/>
</dbReference>
<keyword evidence="4 6" id="KW-1133">Transmembrane helix</keyword>
<dbReference type="InterPro" id="IPR001182">
    <property type="entry name" value="FtsW/RodA"/>
</dbReference>
<feature type="transmembrane region" description="Helical" evidence="6">
    <location>
        <begin position="21"/>
        <end position="44"/>
    </location>
</feature>
<comment type="caution">
    <text evidence="7">The sequence shown here is derived from an EMBL/GenBank/DDBJ whole genome shotgun (WGS) entry which is preliminary data.</text>
</comment>
<dbReference type="EMBL" id="DACRBY010000001">
    <property type="protein sequence ID" value="HAS8538398.1"/>
    <property type="molecule type" value="Genomic_DNA"/>
</dbReference>
<feature type="transmembrane region" description="Helical" evidence="6">
    <location>
        <begin position="343"/>
        <end position="366"/>
    </location>
</feature>
<keyword evidence="3" id="KW-0133">Cell shape</keyword>
<reference evidence="7" key="1">
    <citation type="journal article" date="2018" name="Genome Biol.">
        <title>SKESA: strategic k-mer extension for scrupulous assemblies.</title>
        <authorList>
            <person name="Souvorov A."/>
            <person name="Agarwala R."/>
            <person name="Lipman D.J."/>
        </authorList>
    </citation>
    <scope>NUCLEOTIDE SEQUENCE</scope>
    <source>
        <strain evidence="7">BCW_3452</strain>
    </source>
</reference>
<keyword evidence="5 6" id="KW-0472">Membrane</keyword>
<dbReference type="GO" id="GO:0008360">
    <property type="term" value="P:regulation of cell shape"/>
    <property type="evidence" value="ECO:0007669"/>
    <property type="project" value="UniProtKB-KW"/>
</dbReference>
<feature type="transmembrane region" description="Helical" evidence="6">
    <location>
        <begin position="83"/>
        <end position="100"/>
    </location>
</feature>
<protein>
    <submittedName>
        <fullName evidence="7">Rod shape-determining protein RodA</fullName>
    </submittedName>
</protein>
<feature type="transmembrane region" description="Helical" evidence="6">
    <location>
        <begin position="189"/>
        <end position="209"/>
    </location>
</feature>
<dbReference type="Pfam" id="PF01098">
    <property type="entry name" value="FTSW_RODA_SPOVE"/>
    <property type="match status" value="1"/>
</dbReference>
<dbReference type="InterPro" id="IPR011923">
    <property type="entry name" value="RodA/MrdB"/>
</dbReference>
<gene>
    <name evidence="7" type="primary">rodA</name>
    <name evidence="7" type="ORF">I7730_01110</name>
</gene>
<feature type="transmembrane region" description="Helical" evidence="6">
    <location>
        <begin position="310"/>
        <end position="337"/>
    </location>
</feature>
<evidence type="ECO:0000256" key="3">
    <source>
        <dbReference type="ARBA" id="ARBA00022960"/>
    </source>
</evidence>
<feature type="transmembrane region" description="Helical" evidence="6">
    <location>
        <begin position="279"/>
        <end position="298"/>
    </location>
</feature>
<dbReference type="GO" id="GO:0005886">
    <property type="term" value="C:plasma membrane"/>
    <property type="evidence" value="ECO:0007669"/>
    <property type="project" value="TreeGrafter"/>
</dbReference>
<dbReference type="GO" id="GO:0051301">
    <property type="term" value="P:cell division"/>
    <property type="evidence" value="ECO:0007669"/>
    <property type="project" value="InterPro"/>
</dbReference>
<organism evidence="7">
    <name type="scientific">Vibrio vulnificus</name>
    <dbReference type="NCBI Taxonomy" id="672"/>
    <lineage>
        <taxon>Bacteria</taxon>
        <taxon>Pseudomonadati</taxon>
        <taxon>Pseudomonadota</taxon>
        <taxon>Gammaproteobacteria</taxon>
        <taxon>Vibrionales</taxon>
        <taxon>Vibrionaceae</taxon>
        <taxon>Vibrio</taxon>
    </lineage>
</organism>
<name>A0A8H9K6K6_VIBVL</name>
<evidence type="ECO:0000256" key="6">
    <source>
        <dbReference type="SAM" id="Phobius"/>
    </source>
</evidence>
<dbReference type="GO" id="GO:0015648">
    <property type="term" value="F:lipid-linked peptidoglycan transporter activity"/>
    <property type="evidence" value="ECO:0007669"/>
    <property type="project" value="TreeGrafter"/>
</dbReference>
<evidence type="ECO:0000313" key="7">
    <source>
        <dbReference type="EMBL" id="HAS8538398.1"/>
    </source>
</evidence>
<keyword evidence="2 6" id="KW-0812">Transmembrane</keyword>
<feature type="transmembrane region" description="Helical" evidence="6">
    <location>
        <begin position="167"/>
        <end position="184"/>
    </location>
</feature>
<feature type="transmembrane region" description="Helical" evidence="6">
    <location>
        <begin position="120"/>
        <end position="138"/>
    </location>
</feature>
<evidence type="ECO:0000256" key="1">
    <source>
        <dbReference type="ARBA" id="ARBA00004141"/>
    </source>
</evidence>
<evidence type="ECO:0000256" key="5">
    <source>
        <dbReference type="ARBA" id="ARBA00023136"/>
    </source>
</evidence>
<evidence type="ECO:0000256" key="4">
    <source>
        <dbReference type="ARBA" id="ARBA00022989"/>
    </source>
</evidence>
<sequence>MKISSSKNRFIDLSLDKGMRVDGWLFAIILALLSFSVIVVFSASGQNTDLVRVHVIKGLVALGMFCVMSRINPSYIKQISVKLYVLSVFLLLLVDFFGEIRMGAQRWLNLGFMSFQPSELAKLTVPLVCAYALSHMGLVSKVRHVCVYLGLIAIPCVLILGQPDLGTSIMVAFSGLVIVFFAGVPWVFILAAAGALLLCAPVIWCYVLREYQRERILTVLNPEADPLGSGYHVIQSKAAIGAGGQSGVGWLEGTQTHLGFIPEQHTDFIFAVIGEELGFTGYLILIGLYMLLIGRMFYIMMRSESSYAKAYIGAIACVVFAYVFVNLGMVTGILPVVGVPLPLVSFGGTATMTLLVSLGIVSSYSIRDTKT</sequence>
<comment type="subcellular location">
    <subcellularLocation>
        <location evidence="1">Membrane</location>
        <topology evidence="1">Multi-pass membrane protein</topology>
    </subcellularLocation>
</comment>
<evidence type="ECO:0000256" key="2">
    <source>
        <dbReference type="ARBA" id="ARBA00022692"/>
    </source>
</evidence>
<reference evidence="7" key="2">
    <citation type="submission" date="2019-01" db="EMBL/GenBank/DDBJ databases">
        <authorList>
            <consortium name="NCBI Pathogen Detection Project"/>
        </authorList>
    </citation>
    <scope>NUCLEOTIDE SEQUENCE</scope>
    <source>
        <strain evidence="7">BCW_3452</strain>
    </source>
</reference>
<dbReference type="PANTHER" id="PTHR30474:SF1">
    <property type="entry name" value="PEPTIDOGLYCAN GLYCOSYLTRANSFERASE MRDB"/>
    <property type="match status" value="1"/>
</dbReference>